<protein>
    <submittedName>
        <fullName evidence="1">Uncharacterized protein</fullName>
    </submittedName>
</protein>
<gene>
    <name evidence="1" type="ORF">CDAR_175181</name>
</gene>
<evidence type="ECO:0000313" key="2">
    <source>
        <dbReference type="Proteomes" id="UP001054837"/>
    </source>
</evidence>
<name>A0AAV4W041_9ARAC</name>
<organism evidence="1 2">
    <name type="scientific">Caerostris darwini</name>
    <dbReference type="NCBI Taxonomy" id="1538125"/>
    <lineage>
        <taxon>Eukaryota</taxon>
        <taxon>Metazoa</taxon>
        <taxon>Ecdysozoa</taxon>
        <taxon>Arthropoda</taxon>
        <taxon>Chelicerata</taxon>
        <taxon>Arachnida</taxon>
        <taxon>Araneae</taxon>
        <taxon>Araneomorphae</taxon>
        <taxon>Entelegynae</taxon>
        <taxon>Araneoidea</taxon>
        <taxon>Araneidae</taxon>
        <taxon>Caerostris</taxon>
    </lineage>
</organism>
<proteinExistence type="predicted"/>
<keyword evidence="2" id="KW-1185">Reference proteome</keyword>
<accession>A0AAV4W041</accession>
<reference evidence="1 2" key="1">
    <citation type="submission" date="2021-06" db="EMBL/GenBank/DDBJ databases">
        <title>Caerostris darwini draft genome.</title>
        <authorList>
            <person name="Kono N."/>
            <person name="Arakawa K."/>
        </authorList>
    </citation>
    <scope>NUCLEOTIDE SEQUENCE [LARGE SCALE GENOMIC DNA]</scope>
</reference>
<dbReference type="EMBL" id="BPLQ01013878">
    <property type="protein sequence ID" value="GIY75564.1"/>
    <property type="molecule type" value="Genomic_DNA"/>
</dbReference>
<evidence type="ECO:0000313" key="1">
    <source>
        <dbReference type="EMBL" id="GIY75564.1"/>
    </source>
</evidence>
<sequence length="120" mass="13406">MGVGRFEQRKVRRVDVKSELKRDILDDGVEERRDVVGSGDIVGVLHRPGIGMLLDIGLRVGIRARSLNLNKSRRCIPTVRGLSKGAVLLLLLRECRELEQTILVCLLSLQMCVVINAFSK</sequence>
<comment type="caution">
    <text evidence="1">The sequence shown here is derived from an EMBL/GenBank/DDBJ whole genome shotgun (WGS) entry which is preliminary data.</text>
</comment>
<dbReference type="Proteomes" id="UP001054837">
    <property type="component" value="Unassembled WGS sequence"/>
</dbReference>
<dbReference type="AlphaFoldDB" id="A0AAV4W041"/>